<dbReference type="GO" id="GO:0008568">
    <property type="term" value="F:microtubule severing ATPase activity"/>
    <property type="evidence" value="ECO:0007669"/>
    <property type="project" value="TreeGrafter"/>
</dbReference>
<sequence length="419" mass="45894">MLARLALSPGGRAASHVRVHACNASPWAPTTLESWNLHGSHPGFVPWAGAVLDARGCVELLALSALYPSPLRAINMRNTINVLLIPRLSKMHWSPEHAQSLNQWPEQHLDVSSTTSSPAHKSDLYPSTRQRFNYAWANDDISALTAPPPTSSRGTPRSTRGPPVEEQPKNVDPLVLELVNTKIVERGPPVQWTDIAGQVSVKATIEEELVWPILRPGAYTGASRPPRTILLFGPRGTGKTLLSRCISTQLGSTLLKLSGTALLSTWKAEAEKILQTVFFVANLHQIGRPDIARELGKNLNQDRSLELRRNVEEYGRTVQHLTSSRLLLQVSEGQSPAAAPLVLLPDLGELQERWLCHLPRCSTSAAGTGAFEGAWGAELLPARRWLACVRRAADLARLLRGFLRCERLLEKRHGVGGGL</sequence>
<dbReference type="EMBL" id="KB743463">
    <property type="protein sequence ID" value="EOA98562.1"/>
    <property type="molecule type" value="Genomic_DNA"/>
</dbReference>
<evidence type="ECO:0000259" key="2">
    <source>
        <dbReference type="Pfam" id="PF00004"/>
    </source>
</evidence>
<name>R0LE58_ANAPL</name>
<proteinExistence type="predicted"/>
<dbReference type="GO" id="GO:0005524">
    <property type="term" value="F:ATP binding"/>
    <property type="evidence" value="ECO:0007669"/>
    <property type="project" value="InterPro"/>
</dbReference>
<evidence type="ECO:0000313" key="4">
    <source>
        <dbReference type="Proteomes" id="UP000296049"/>
    </source>
</evidence>
<organism evidence="3 4">
    <name type="scientific">Anas platyrhynchos</name>
    <name type="common">Mallard</name>
    <name type="synonym">Anas boschas</name>
    <dbReference type="NCBI Taxonomy" id="8839"/>
    <lineage>
        <taxon>Eukaryota</taxon>
        <taxon>Metazoa</taxon>
        <taxon>Chordata</taxon>
        <taxon>Craniata</taxon>
        <taxon>Vertebrata</taxon>
        <taxon>Euteleostomi</taxon>
        <taxon>Archelosauria</taxon>
        <taxon>Archosauria</taxon>
        <taxon>Dinosauria</taxon>
        <taxon>Saurischia</taxon>
        <taxon>Theropoda</taxon>
        <taxon>Coelurosauria</taxon>
        <taxon>Aves</taxon>
        <taxon>Neognathae</taxon>
        <taxon>Galloanserae</taxon>
        <taxon>Anseriformes</taxon>
        <taxon>Anatidae</taxon>
        <taxon>Anatinae</taxon>
        <taxon>Anas</taxon>
    </lineage>
</organism>
<dbReference type="InterPro" id="IPR050304">
    <property type="entry name" value="MT-severing_AAA_ATPase"/>
</dbReference>
<dbReference type="GO" id="GO:0016887">
    <property type="term" value="F:ATP hydrolysis activity"/>
    <property type="evidence" value="ECO:0007669"/>
    <property type="project" value="InterPro"/>
</dbReference>
<dbReference type="Gene3D" id="3.40.50.300">
    <property type="entry name" value="P-loop containing nucleotide triphosphate hydrolases"/>
    <property type="match status" value="1"/>
</dbReference>
<dbReference type="PANTHER" id="PTHR23074">
    <property type="entry name" value="AAA DOMAIN-CONTAINING"/>
    <property type="match status" value="1"/>
</dbReference>
<dbReference type="Proteomes" id="UP000296049">
    <property type="component" value="Unassembled WGS sequence"/>
</dbReference>
<reference evidence="4" key="1">
    <citation type="journal article" date="2013" name="Nat. Genet.">
        <title>The duck genome and transcriptome provide insight into an avian influenza virus reservoir species.</title>
        <authorList>
            <person name="Huang Y."/>
            <person name="Li Y."/>
            <person name="Burt D.W."/>
            <person name="Chen H."/>
            <person name="Zhang Y."/>
            <person name="Qian W."/>
            <person name="Kim H."/>
            <person name="Gan S."/>
            <person name="Zhao Y."/>
            <person name="Li J."/>
            <person name="Yi K."/>
            <person name="Feng H."/>
            <person name="Zhu P."/>
            <person name="Li B."/>
            <person name="Liu Q."/>
            <person name="Fairley S."/>
            <person name="Magor K.E."/>
            <person name="Du Z."/>
            <person name="Hu X."/>
            <person name="Goodman L."/>
            <person name="Tafer H."/>
            <person name="Vignal A."/>
            <person name="Lee T."/>
            <person name="Kim K.W."/>
            <person name="Sheng Z."/>
            <person name="An Y."/>
            <person name="Searle S."/>
            <person name="Herrero J."/>
            <person name="Groenen M.A."/>
            <person name="Crooijmans R.P."/>
            <person name="Faraut T."/>
            <person name="Cai Q."/>
            <person name="Webster R.G."/>
            <person name="Aldridge J.R."/>
            <person name="Warren W.C."/>
            <person name="Bartschat S."/>
            <person name="Kehr S."/>
            <person name="Marz M."/>
            <person name="Stadler P.F."/>
            <person name="Smith J."/>
            <person name="Kraus R.H."/>
            <person name="Zhao Y."/>
            <person name="Ren L."/>
            <person name="Fei J."/>
            <person name="Morisson M."/>
            <person name="Kaiser P."/>
            <person name="Griffin D.K."/>
            <person name="Rao M."/>
            <person name="Pitel F."/>
            <person name="Wang J."/>
            <person name="Li N."/>
        </authorList>
    </citation>
    <scope>NUCLEOTIDE SEQUENCE [LARGE SCALE GENOMIC DNA]</scope>
</reference>
<gene>
    <name evidence="3" type="ORF">Anapl_12849</name>
</gene>
<accession>R0LE58</accession>
<feature type="domain" description="ATPase AAA-type core" evidence="2">
    <location>
        <begin position="229"/>
        <end position="280"/>
    </location>
</feature>
<feature type="compositionally biased region" description="Low complexity" evidence="1">
    <location>
        <begin position="151"/>
        <end position="162"/>
    </location>
</feature>
<evidence type="ECO:0000313" key="3">
    <source>
        <dbReference type="EMBL" id="EOA98562.1"/>
    </source>
</evidence>
<keyword evidence="4" id="KW-1185">Reference proteome</keyword>
<dbReference type="InterPro" id="IPR027417">
    <property type="entry name" value="P-loop_NTPase"/>
</dbReference>
<feature type="region of interest" description="Disordered" evidence="1">
    <location>
        <begin position="106"/>
        <end position="125"/>
    </location>
</feature>
<evidence type="ECO:0000256" key="1">
    <source>
        <dbReference type="SAM" id="MobiDB-lite"/>
    </source>
</evidence>
<dbReference type="AlphaFoldDB" id="R0LE58"/>
<dbReference type="InterPro" id="IPR003959">
    <property type="entry name" value="ATPase_AAA_core"/>
</dbReference>
<protein>
    <submittedName>
        <fullName evidence="3">Putative fidgetin-like protein 2</fullName>
    </submittedName>
</protein>
<dbReference type="SUPFAM" id="SSF52540">
    <property type="entry name" value="P-loop containing nucleoside triphosphate hydrolases"/>
    <property type="match status" value="1"/>
</dbReference>
<feature type="region of interest" description="Disordered" evidence="1">
    <location>
        <begin position="143"/>
        <end position="170"/>
    </location>
</feature>
<dbReference type="PANTHER" id="PTHR23074:SF33">
    <property type="entry name" value="FIDGETIN-LIKE PROTEIN 2"/>
    <property type="match status" value="1"/>
</dbReference>
<dbReference type="Pfam" id="PF00004">
    <property type="entry name" value="AAA"/>
    <property type="match status" value="1"/>
</dbReference>